<organism evidence="1 2">
    <name type="scientific">Phormidium tenue NIES-30</name>
    <dbReference type="NCBI Taxonomy" id="549789"/>
    <lineage>
        <taxon>Bacteria</taxon>
        <taxon>Bacillati</taxon>
        <taxon>Cyanobacteriota</taxon>
        <taxon>Cyanophyceae</taxon>
        <taxon>Oscillatoriophycideae</taxon>
        <taxon>Oscillatoriales</taxon>
        <taxon>Oscillatoriaceae</taxon>
        <taxon>Phormidium</taxon>
    </lineage>
</organism>
<dbReference type="Proteomes" id="UP000185557">
    <property type="component" value="Unassembled WGS sequence"/>
</dbReference>
<evidence type="ECO:0008006" key="3">
    <source>
        <dbReference type="Google" id="ProtNLM"/>
    </source>
</evidence>
<dbReference type="EMBL" id="MRCG01000013">
    <property type="protein sequence ID" value="OKH46436.1"/>
    <property type="molecule type" value="Genomic_DNA"/>
</dbReference>
<keyword evidence="2" id="KW-1185">Reference proteome</keyword>
<gene>
    <name evidence="1" type="ORF">NIES30_17230</name>
</gene>
<dbReference type="OrthoDB" id="4404538at2"/>
<sequence length="166" mass="19127">MIPFRCSVCGQYHDNLLMDLAYQHPADVFKVPANERHQRIRMNEDLCIIDDTEFYIRGVLMLPVHELVDSFRWGVWAQVDKEAFDYYRTQWNVPSTDNFRSLSGVLSGGIGAYPNSDQLMIAIHLQANNQRPLFVVLDQKHPLGEAQQQGISLHDIERFVAPVVTR</sequence>
<dbReference type="RefSeq" id="WP_073609662.1">
    <property type="nucleotide sequence ID" value="NZ_MRCG01000013.1"/>
</dbReference>
<reference evidence="1 2" key="1">
    <citation type="submission" date="2016-11" db="EMBL/GenBank/DDBJ databases">
        <title>Draft Genome Sequences of Nine Cyanobacterial Strains from Diverse Habitats.</title>
        <authorList>
            <person name="Zhu T."/>
            <person name="Hou S."/>
            <person name="Lu X."/>
            <person name="Hess W.R."/>
        </authorList>
    </citation>
    <scope>NUCLEOTIDE SEQUENCE [LARGE SCALE GENOMIC DNA]</scope>
    <source>
        <strain evidence="1 2">NIES-30</strain>
    </source>
</reference>
<proteinExistence type="predicted"/>
<protein>
    <recommendedName>
        <fullName evidence="3">DUF2199 domain-containing protein</fullName>
    </recommendedName>
</protein>
<evidence type="ECO:0000313" key="1">
    <source>
        <dbReference type="EMBL" id="OKH46436.1"/>
    </source>
</evidence>
<dbReference type="InterPro" id="IPR018697">
    <property type="entry name" value="DUF2199"/>
</dbReference>
<dbReference type="AlphaFoldDB" id="A0A1U7J2W1"/>
<evidence type="ECO:0000313" key="2">
    <source>
        <dbReference type="Proteomes" id="UP000185557"/>
    </source>
</evidence>
<dbReference type="STRING" id="549789.NIES30_17230"/>
<accession>A0A1U7J2W1</accession>
<comment type="caution">
    <text evidence="1">The sequence shown here is derived from an EMBL/GenBank/DDBJ whole genome shotgun (WGS) entry which is preliminary data.</text>
</comment>
<name>A0A1U7J2W1_9CYAN</name>
<dbReference type="Pfam" id="PF09965">
    <property type="entry name" value="DUF2199"/>
    <property type="match status" value="1"/>
</dbReference>